<feature type="signal peptide" evidence="1">
    <location>
        <begin position="1"/>
        <end position="16"/>
    </location>
</feature>
<organism evidence="4 5">
    <name type="scientific">Aspergillus tanneri</name>
    <dbReference type="NCBI Taxonomy" id="1220188"/>
    <lineage>
        <taxon>Eukaryota</taxon>
        <taxon>Fungi</taxon>
        <taxon>Dikarya</taxon>
        <taxon>Ascomycota</taxon>
        <taxon>Pezizomycotina</taxon>
        <taxon>Eurotiomycetes</taxon>
        <taxon>Eurotiomycetidae</taxon>
        <taxon>Eurotiales</taxon>
        <taxon>Aspergillaceae</taxon>
        <taxon>Aspergillus</taxon>
        <taxon>Aspergillus subgen. Circumdati</taxon>
    </lineage>
</organism>
<sequence length="213" mass="23620">MYAILALLLLPFGAYCQDVKDTLVEKCGIDPCEGVPSTGSTDSLCNNKFLGPSVLTAANDDEWSSLFEGYSPLGTYCPKAFLDKFAPSGNKYIYPEMDGALLDTEGKPVTTTYTLPEGMELDRFGSKYGGYLAPRDTPFSWRSIPPSNLNKYPDSPQYNYWVWVVKESFNITGGPIAPWFGQNGYGLQFHQESGLKQLEGRYLELVAKKKCVV</sequence>
<reference evidence="3 6" key="2">
    <citation type="submission" date="2019-08" db="EMBL/GenBank/DDBJ databases">
        <title>The genome sequence of a newly discovered highly antifungal drug resistant Aspergillus species, Aspergillus tanneri NIH 1004.</title>
        <authorList>
            <person name="Mounaud S."/>
            <person name="Singh I."/>
            <person name="Joardar V."/>
            <person name="Pakala S."/>
            <person name="Pakala S."/>
            <person name="Venepally P."/>
            <person name="Chung J.K."/>
            <person name="Losada L."/>
            <person name="Nierman W.C."/>
        </authorList>
    </citation>
    <scope>NUCLEOTIDE SEQUENCE [LARGE SCALE GENOMIC DNA]</scope>
    <source>
        <strain evidence="3 6">NIH1004</strain>
    </source>
</reference>
<dbReference type="Proteomes" id="UP000324241">
    <property type="component" value="Unassembled WGS sequence"/>
</dbReference>
<dbReference type="Proteomes" id="UP000308092">
    <property type="component" value="Unassembled WGS sequence"/>
</dbReference>
<dbReference type="Pfam" id="PF14021">
    <property type="entry name" value="TNT"/>
    <property type="match status" value="1"/>
</dbReference>
<accession>A0A4S3J598</accession>
<dbReference type="InterPro" id="IPR053024">
    <property type="entry name" value="Fungal_surface_NADase"/>
</dbReference>
<dbReference type="VEuPathDB" id="FungiDB:EYZ11_011316"/>
<feature type="domain" description="TNT" evidence="2">
    <location>
        <begin position="114"/>
        <end position="198"/>
    </location>
</feature>
<name>A0A4S3J598_9EURO</name>
<comment type="caution">
    <text evidence="4">The sequence shown here is derived from an EMBL/GenBank/DDBJ whole genome shotgun (WGS) entry which is preliminary data.</text>
</comment>
<reference evidence="4 5" key="1">
    <citation type="submission" date="2019-03" db="EMBL/GenBank/DDBJ databases">
        <title>The genome sequence of a newly discovered highly antifungal drug resistant Aspergillus species, Aspergillus tanneri NIH 1004.</title>
        <authorList>
            <person name="Mounaud S."/>
            <person name="Singh I."/>
            <person name="Joardar V."/>
            <person name="Pakala S."/>
            <person name="Pakala S."/>
            <person name="Venepally P."/>
            <person name="Hoover J."/>
            <person name="Nierman W."/>
            <person name="Chung J."/>
            <person name="Losada L."/>
        </authorList>
    </citation>
    <scope>NUCLEOTIDE SEQUENCE [LARGE SCALE GENOMIC DNA]</scope>
    <source>
        <strain evidence="4 5">NIH1004</strain>
    </source>
</reference>
<gene>
    <name evidence="3" type="ORF">ATNIH1004_003724</name>
    <name evidence="4" type="ORF">EYZ11_011316</name>
</gene>
<dbReference type="PANTHER" id="PTHR42059:SF1">
    <property type="entry name" value="TNT DOMAIN-CONTAINING PROTEIN"/>
    <property type="match status" value="1"/>
</dbReference>
<proteinExistence type="predicted"/>
<protein>
    <recommendedName>
        <fullName evidence="2">TNT domain-containing protein</fullName>
    </recommendedName>
</protein>
<dbReference type="PANTHER" id="PTHR42059">
    <property type="entry name" value="TNT DOMAIN-CONTAINING PROTEIN"/>
    <property type="match status" value="1"/>
</dbReference>
<dbReference type="GO" id="GO:0050135">
    <property type="term" value="F:NADP+ nucleosidase activity"/>
    <property type="evidence" value="ECO:0007669"/>
    <property type="project" value="InterPro"/>
</dbReference>
<feature type="chain" id="PRO_5044089208" description="TNT domain-containing protein" evidence="1">
    <location>
        <begin position="17"/>
        <end position="213"/>
    </location>
</feature>
<dbReference type="EMBL" id="QUQM01000001">
    <property type="protein sequence ID" value="KAA8651031.1"/>
    <property type="molecule type" value="Genomic_DNA"/>
</dbReference>
<dbReference type="GeneID" id="54326426"/>
<dbReference type="InterPro" id="IPR025331">
    <property type="entry name" value="TNT"/>
</dbReference>
<keyword evidence="5" id="KW-1185">Reference proteome</keyword>
<dbReference type="EMBL" id="SOSA01000687">
    <property type="protein sequence ID" value="THC89238.1"/>
    <property type="molecule type" value="Genomic_DNA"/>
</dbReference>
<evidence type="ECO:0000313" key="4">
    <source>
        <dbReference type="EMBL" id="THC89238.1"/>
    </source>
</evidence>
<evidence type="ECO:0000313" key="6">
    <source>
        <dbReference type="Proteomes" id="UP000324241"/>
    </source>
</evidence>
<evidence type="ECO:0000256" key="1">
    <source>
        <dbReference type="SAM" id="SignalP"/>
    </source>
</evidence>
<evidence type="ECO:0000313" key="3">
    <source>
        <dbReference type="EMBL" id="KAA8651031.1"/>
    </source>
</evidence>
<evidence type="ECO:0000259" key="2">
    <source>
        <dbReference type="Pfam" id="PF14021"/>
    </source>
</evidence>
<dbReference type="OrthoDB" id="2923349at2759"/>
<evidence type="ECO:0000313" key="5">
    <source>
        <dbReference type="Proteomes" id="UP000308092"/>
    </source>
</evidence>
<dbReference type="RefSeq" id="XP_033430392.1">
    <property type="nucleotide sequence ID" value="XM_033568397.1"/>
</dbReference>
<keyword evidence="1" id="KW-0732">Signal</keyword>
<dbReference type="AlphaFoldDB" id="A0A4S3J598"/>